<gene>
    <name evidence="3" type="ORF">JM93_03924</name>
</gene>
<keyword evidence="4" id="KW-1185">Reference proteome</keyword>
<comment type="caution">
    <text evidence="3">The sequence shown here is derived from an EMBL/GenBank/DDBJ whole genome shotgun (WGS) entry which is preliminary data.</text>
</comment>
<keyword evidence="2" id="KW-0732">Signal</keyword>
<keyword evidence="1" id="KW-0472">Membrane</keyword>
<feature type="transmembrane region" description="Helical" evidence="1">
    <location>
        <begin position="128"/>
        <end position="149"/>
    </location>
</feature>
<feature type="chain" id="PRO_5022134053" evidence="2">
    <location>
        <begin position="24"/>
        <end position="223"/>
    </location>
</feature>
<proteinExistence type="predicted"/>
<evidence type="ECO:0000313" key="3">
    <source>
        <dbReference type="EMBL" id="TWI80710.1"/>
    </source>
</evidence>
<dbReference type="OrthoDB" id="7676307at2"/>
<reference evidence="3 4" key="1">
    <citation type="submission" date="2019-07" db="EMBL/GenBank/DDBJ databases">
        <title>Genomic Encyclopedia of Archaeal and Bacterial Type Strains, Phase II (KMG-II): from individual species to whole genera.</title>
        <authorList>
            <person name="Goeker M."/>
        </authorList>
    </citation>
    <scope>NUCLEOTIDE SEQUENCE [LARGE SCALE GENOMIC DNA]</scope>
    <source>
        <strain evidence="3 4">ATCC BAA-252</strain>
    </source>
</reference>
<keyword evidence="1" id="KW-1133">Transmembrane helix</keyword>
<keyword evidence="1" id="KW-0812">Transmembrane</keyword>
<organism evidence="3 4">
    <name type="scientific">Roseibium hamelinense</name>
    <dbReference type="NCBI Taxonomy" id="150831"/>
    <lineage>
        <taxon>Bacteria</taxon>
        <taxon>Pseudomonadati</taxon>
        <taxon>Pseudomonadota</taxon>
        <taxon>Alphaproteobacteria</taxon>
        <taxon>Hyphomicrobiales</taxon>
        <taxon>Stappiaceae</taxon>
        <taxon>Roseibium</taxon>
    </lineage>
</organism>
<sequence length="223" mass="24061">MMRSLCLSIVLALTLVFGGQVLAQTTETDSPPDPGRAPTSFVEACADKIEDRGRLRFCGEYFQEQLGTQADALLYLRDRITTLRASHEQSASEKYASFLSAIYIVAFLTICSIVLVASERRIGGTAKWASLASSTALLVVIVVVSVGWLGKYRAEYAAQVELGILRDRIEAEAAQAIATGQQITPQMVVGWTGEMSAIGRRFAEAYAEASPIPELDRFSGGGS</sequence>
<protein>
    <submittedName>
        <fullName evidence="3">Uncharacterized protein</fullName>
    </submittedName>
</protein>
<name>A0A562SJ05_9HYPH</name>
<accession>A0A562SJ05</accession>
<dbReference type="RefSeq" id="WP_145346822.1">
    <property type="nucleotide sequence ID" value="NZ_SMLY01000056.1"/>
</dbReference>
<feature type="signal peptide" evidence="2">
    <location>
        <begin position="1"/>
        <end position="23"/>
    </location>
</feature>
<dbReference type="EMBL" id="VLLF01000011">
    <property type="protein sequence ID" value="TWI80710.1"/>
    <property type="molecule type" value="Genomic_DNA"/>
</dbReference>
<feature type="transmembrane region" description="Helical" evidence="1">
    <location>
        <begin position="95"/>
        <end position="116"/>
    </location>
</feature>
<dbReference type="Proteomes" id="UP000320593">
    <property type="component" value="Unassembled WGS sequence"/>
</dbReference>
<dbReference type="AlphaFoldDB" id="A0A562SJ05"/>
<evidence type="ECO:0000256" key="1">
    <source>
        <dbReference type="SAM" id="Phobius"/>
    </source>
</evidence>
<evidence type="ECO:0000313" key="4">
    <source>
        <dbReference type="Proteomes" id="UP000320593"/>
    </source>
</evidence>
<evidence type="ECO:0000256" key="2">
    <source>
        <dbReference type="SAM" id="SignalP"/>
    </source>
</evidence>